<proteinExistence type="inferred from homology"/>
<feature type="transmembrane region" description="Helical" evidence="7">
    <location>
        <begin position="42"/>
        <end position="59"/>
    </location>
</feature>
<evidence type="ECO:0000313" key="10">
    <source>
        <dbReference type="EMBL" id="MDD0823338.1"/>
    </source>
</evidence>
<dbReference type="InterPro" id="IPR032692">
    <property type="entry name" value="YccS_N"/>
</dbReference>
<evidence type="ECO:0000256" key="4">
    <source>
        <dbReference type="ARBA" id="ARBA00022989"/>
    </source>
</evidence>
<dbReference type="EMBL" id="JAQSJE010000002">
    <property type="protein sequence ID" value="MDD0823338.1"/>
    <property type="molecule type" value="Genomic_DNA"/>
</dbReference>
<dbReference type="PANTHER" id="PTHR30509">
    <property type="entry name" value="P-HYDROXYBENZOIC ACID EFFLUX PUMP SUBUNIT-RELATED"/>
    <property type="match status" value="1"/>
</dbReference>
<accession>A0ABT5MMB8</accession>
<protein>
    <submittedName>
        <fullName evidence="10">YccS family putative transporter</fullName>
    </submittedName>
</protein>
<evidence type="ECO:0000256" key="6">
    <source>
        <dbReference type="ARBA" id="ARBA00043993"/>
    </source>
</evidence>
<dbReference type="InterPro" id="IPR010019">
    <property type="entry name" value="Integral_membrane_YccS"/>
</dbReference>
<feature type="transmembrane region" description="Helical" evidence="7">
    <location>
        <begin position="522"/>
        <end position="540"/>
    </location>
</feature>
<dbReference type="NCBIfam" id="TIGR01667">
    <property type="entry name" value="YCCS_YHFK"/>
    <property type="match status" value="1"/>
</dbReference>
<feature type="transmembrane region" description="Helical" evidence="7">
    <location>
        <begin position="20"/>
        <end position="36"/>
    </location>
</feature>
<feature type="transmembrane region" description="Helical" evidence="7">
    <location>
        <begin position="399"/>
        <end position="416"/>
    </location>
</feature>
<comment type="similarity">
    <text evidence="6">Belongs to the YccS/YhfK family.</text>
</comment>
<dbReference type="Pfam" id="PF12805">
    <property type="entry name" value="FUSC-like"/>
    <property type="match status" value="1"/>
</dbReference>
<feature type="domain" description="Integral membrane protein YccS N-terminal" evidence="8">
    <location>
        <begin position="68"/>
        <end position="344"/>
    </location>
</feature>
<feature type="transmembrane region" description="Helical" evidence="7">
    <location>
        <begin position="142"/>
        <end position="163"/>
    </location>
</feature>
<feature type="transmembrane region" description="Helical" evidence="7">
    <location>
        <begin position="422"/>
        <end position="439"/>
    </location>
</feature>
<keyword evidence="5 7" id="KW-0472">Membrane</keyword>
<feature type="transmembrane region" description="Helical" evidence="7">
    <location>
        <begin position="448"/>
        <end position="469"/>
    </location>
</feature>
<keyword evidence="4 7" id="KW-1133">Transmembrane helix</keyword>
<keyword evidence="11" id="KW-1185">Reference proteome</keyword>
<evidence type="ECO:0000256" key="2">
    <source>
        <dbReference type="ARBA" id="ARBA00022475"/>
    </source>
</evidence>
<evidence type="ECO:0000313" key="11">
    <source>
        <dbReference type="Proteomes" id="UP001221909"/>
    </source>
</evidence>
<feature type="transmembrane region" description="Helical" evidence="7">
    <location>
        <begin position="89"/>
        <end position="107"/>
    </location>
</feature>
<feature type="transmembrane region" description="Helical" evidence="7">
    <location>
        <begin position="489"/>
        <end position="510"/>
    </location>
</feature>
<comment type="subcellular location">
    <subcellularLocation>
        <location evidence="1">Cell membrane</location>
        <topology evidence="1">Multi-pass membrane protein</topology>
    </subcellularLocation>
</comment>
<gene>
    <name evidence="10" type="primary">yccS</name>
    <name evidence="10" type="ORF">PTQ27_02490</name>
</gene>
<evidence type="ECO:0000259" key="9">
    <source>
        <dbReference type="Pfam" id="PF13515"/>
    </source>
</evidence>
<evidence type="ECO:0000256" key="1">
    <source>
        <dbReference type="ARBA" id="ARBA00004651"/>
    </source>
</evidence>
<dbReference type="Proteomes" id="UP001221909">
    <property type="component" value="Unassembled WGS sequence"/>
</dbReference>
<evidence type="ECO:0000256" key="5">
    <source>
        <dbReference type="ARBA" id="ARBA00023136"/>
    </source>
</evidence>
<dbReference type="NCBIfam" id="TIGR01666">
    <property type="entry name" value="YCCS"/>
    <property type="match status" value="1"/>
</dbReference>
<feature type="transmembrane region" description="Helical" evidence="7">
    <location>
        <begin position="66"/>
        <end position="83"/>
    </location>
</feature>
<dbReference type="InterPro" id="IPR049453">
    <property type="entry name" value="Memb_transporter_dom"/>
</dbReference>
<reference evidence="10 11" key="1">
    <citation type="submission" date="2023-02" db="EMBL/GenBank/DDBJ databases">
        <title>Mannheimia cairiniae sp. nov., a novel species of Mannheimia obtained from moscovy ducks (Cairina moschata) and reclassification of Mannheimia ovis as heterotypic synonym of Mannheimia pernigra.</title>
        <authorList>
            <person name="Christensen H."/>
        </authorList>
    </citation>
    <scope>NUCLEOTIDE SEQUENCE [LARGE SCALE GENOMIC DNA]</scope>
    <source>
        <strain evidence="10 11">AT1</strain>
    </source>
</reference>
<evidence type="ECO:0000256" key="7">
    <source>
        <dbReference type="SAM" id="Phobius"/>
    </source>
</evidence>
<comment type="caution">
    <text evidence="10">The sequence shown here is derived from an EMBL/GenBank/DDBJ whole genome shotgun (WGS) entry which is preliminary data.</text>
</comment>
<dbReference type="PANTHER" id="PTHR30509:SF8">
    <property type="entry name" value="INNER MEMBRANE PROTEIN YCCS"/>
    <property type="match status" value="1"/>
</dbReference>
<feature type="transmembrane region" description="Helical" evidence="7">
    <location>
        <begin position="114"/>
        <end position="130"/>
    </location>
</feature>
<dbReference type="Pfam" id="PF13515">
    <property type="entry name" value="FUSC_2"/>
    <property type="match status" value="1"/>
</dbReference>
<dbReference type="RefSeq" id="WP_273749631.1">
    <property type="nucleotide sequence ID" value="NZ_JAQSJE010000002.1"/>
</dbReference>
<evidence type="ECO:0000256" key="3">
    <source>
        <dbReference type="ARBA" id="ARBA00022692"/>
    </source>
</evidence>
<keyword evidence="3 7" id="KW-0812">Transmembrane</keyword>
<feature type="domain" description="Integral membrane bound transporter" evidence="9">
    <location>
        <begin position="408"/>
        <end position="535"/>
    </location>
</feature>
<name>A0ABT5MMB8_9PAST</name>
<organism evidence="10 11">
    <name type="scientific">Mannheimia cairinae</name>
    <dbReference type="NCBI Taxonomy" id="3025936"/>
    <lineage>
        <taxon>Bacteria</taxon>
        <taxon>Pseudomonadati</taxon>
        <taxon>Pseudomonadota</taxon>
        <taxon>Gammaproteobacteria</taxon>
        <taxon>Pasteurellales</taxon>
        <taxon>Pasteurellaceae</taxon>
        <taxon>Mannheimia</taxon>
    </lineage>
</organism>
<evidence type="ECO:0000259" key="8">
    <source>
        <dbReference type="Pfam" id="PF12805"/>
    </source>
</evidence>
<dbReference type="InterPro" id="IPR010020">
    <property type="entry name" value="Integral_membrane_YCCS_YHJK"/>
</dbReference>
<keyword evidence="2" id="KW-1003">Cell membrane</keyword>
<sequence>MNKLFKKFEASWLSENVIKALPMFISLNIAAVIIWQLDISGFAMPLMLGIIAGGLVDLDNSLIGRIKNLIISLVAFSLSSLGATLSLHLGWLFIPLSVICTFLLVMLGAVGQRYSTIAFGTLIVAVYNSLTYSPDLVWYNNVVMILAGTFLYGLVGIVIYLIFPNRTVQENLAAAYLALSQYLLAKSAYFDPDDDDLTAKQLALAKANSQVMQAFDKVRVSLFYRLRRQHRQLRTQRMLRYYFTAQDILERASSSHYQYHELFQELSNSDLMFRFQRVLELQAVACQKIAVSLRHREVYDHSGRGEKALQGLLNSLNYHQERGLQHAYRWISIADNLGNIERQLAQIEQGKGNSEHIEPLSKNFTKSNRLIAENITGLGNIVQVIKGHLTFESQLFRHAVRLSLVVLLCSLIVPLLGFDNKGYWILLTAVFVCQPNYTATKTRLIHRVIGTIFGVLVGGSLQLFNFASSLEAQLGLIVLTGSLYTFFRLIHYGFSTFYITLFVLVSLDIAGINVQAGVMMRIVDTLIGTAIAWLAVSFLWPDWKYLNLHSNLYNSLKASSSYLRHIIAQLQFGYNEQLPYRIARRDVHNHLSALSNTITNMYSEPQKYAKYLEFAPKLLGMSYTLLGYISTLGAYRIASREINQQVDFSVVFFSHGREVANIITKIADDSRSFAKLSSKLTAIDQDLALFAKDHQQKQDELALVLIQQLRLITQLLPQLQSLLKTEKLSEVE</sequence>